<sequence>MSGHFTVNGGERRTIRGDHHTIGNVTNSRRVDVREGKTAIKKVADGGSAVLRGGDSTIREVGDGGRVEVFSGYHDVGHPTEVIRLSPRTTRPAHRTR</sequence>
<dbReference type="Proteomes" id="UP001500212">
    <property type="component" value="Unassembled WGS sequence"/>
</dbReference>
<dbReference type="EMBL" id="BAABHJ010000008">
    <property type="protein sequence ID" value="GAA4608213.1"/>
    <property type="molecule type" value="Genomic_DNA"/>
</dbReference>
<comment type="caution">
    <text evidence="2">The sequence shown here is derived from an EMBL/GenBank/DDBJ whole genome shotgun (WGS) entry which is preliminary data.</text>
</comment>
<evidence type="ECO:0000313" key="3">
    <source>
        <dbReference type="Proteomes" id="UP001500212"/>
    </source>
</evidence>
<organism evidence="2 3">
    <name type="scientific">Actinoallomurus liliacearum</name>
    <dbReference type="NCBI Taxonomy" id="1080073"/>
    <lineage>
        <taxon>Bacteria</taxon>
        <taxon>Bacillati</taxon>
        <taxon>Actinomycetota</taxon>
        <taxon>Actinomycetes</taxon>
        <taxon>Streptosporangiales</taxon>
        <taxon>Thermomonosporaceae</taxon>
        <taxon>Actinoallomurus</taxon>
    </lineage>
</organism>
<protein>
    <submittedName>
        <fullName evidence="2">Uncharacterized protein</fullName>
    </submittedName>
</protein>
<accession>A0ABP8TJR4</accession>
<dbReference type="RefSeq" id="WP_345354189.1">
    <property type="nucleotide sequence ID" value="NZ_BAABHJ010000008.1"/>
</dbReference>
<feature type="region of interest" description="Disordered" evidence="1">
    <location>
        <begin position="1"/>
        <end position="22"/>
    </location>
</feature>
<reference evidence="3" key="1">
    <citation type="journal article" date="2019" name="Int. J. Syst. Evol. Microbiol.">
        <title>The Global Catalogue of Microorganisms (GCM) 10K type strain sequencing project: providing services to taxonomists for standard genome sequencing and annotation.</title>
        <authorList>
            <consortium name="The Broad Institute Genomics Platform"/>
            <consortium name="The Broad Institute Genome Sequencing Center for Infectious Disease"/>
            <person name="Wu L."/>
            <person name="Ma J."/>
        </authorList>
    </citation>
    <scope>NUCLEOTIDE SEQUENCE [LARGE SCALE GENOMIC DNA]</scope>
    <source>
        <strain evidence="3">JCM 17938</strain>
    </source>
</reference>
<gene>
    <name evidence="2" type="ORF">GCM10023195_32010</name>
</gene>
<name>A0ABP8TJR4_9ACTN</name>
<evidence type="ECO:0000256" key="1">
    <source>
        <dbReference type="SAM" id="MobiDB-lite"/>
    </source>
</evidence>
<evidence type="ECO:0000313" key="2">
    <source>
        <dbReference type="EMBL" id="GAA4608213.1"/>
    </source>
</evidence>
<keyword evidence="3" id="KW-1185">Reference proteome</keyword>
<proteinExistence type="predicted"/>
<feature type="compositionally biased region" description="Basic and acidic residues" evidence="1">
    <location>
        <begin position="10"/>
        <end position="21"/>
    </location>
</feature>